<feature type="transmembrane region" description="Helical" evidence="1">
    <location>
        <begin position="42"/>
        <end position="63"/>
    </location>
</feature>
<keyword evidence="1" id="KW-0472">Membrane</keyword>
<evidence type="ECO:0000313" key="2">
    <source>
        <dbReference type="EMBL" id="OIN90564.1"/>
    </source>
</evidence>
<keyword evidence="1" id="KW-1133">Transmembrane helix</keyword>
<reference evidence="2 3" key="1">
    <citation type="journal article" date="2016" name="Environ. Microbiol.">
        <title>Genomic resolution of a cold subsurface aquifer community provides metabolic insights for novel microbes adapted to high CO concentrations.</title>
        <authorList>
            <person name="Probst A.J."/>
            <person name="Castelle C.J."/>
            <person name="Singh A."/>
            <person name="Brown C.T."/>
            <person name="Anantharaman K."/>
            <person name="Sharon I."/>
            <person name="Hug L.A."/>
            <person name="Burstein D."/>
            <person name="Emerson J.B."/>
            <person name="Thomas B.C."/>
            <person name="Banfield J.F."/>
        </authorList>
    </citation>
    <scope>NUCLEOTIDE SEQUENCE [LARGE SCALE GENOMIC DNA]</scope>
    <source>
        <strain evidence="2">CG1_02_44_10</strain>
    </source>
</reference>
<proteinExistence type="predicted"/>
<protein>
    <submittedName>
        <fullName evidence="2">Uncharacterized protein</fullName>
    </submittedName>
</protein>
<accession>A0A1J4RW20</accession>
<keyword evidence="1" id="KW-0812">Transmembrane</keyword>
<evidence type="ECO:0000256" key="1">
    <source>
        <dbReference type="SAM" id="Phobius"/>
    </source>
</evidence>
<name>A0A1J4RW20_9BACT</name>
<organism evidence="2 3">
    <name type="scientific">Candidatus Collierbacteria bacterium CG1_02_44_10</name>
    <dbReference type="NCBI Taxonomy" id="1805087"/>
    <lineage>
        <taxon>Bacteria</taxon>
        <taxon>Candidatus Collieribacteriota</taxon>
    </lineage>
</organism>
<feature type="transmembrane region" description="Helical" evidence="1">
    <location>
        <begin position="7"/>
        <end position="30"/>
    </location>
</feature>
<dbReference type="Proteomes" id="UP000182345">
    <property type="component" value="Unassembled WGS sequence"/>
</dbReference>
<dbReference type="AlphaFoldDB" id="A0A1J4RW20"/>
<comment type="caution">
    <text evidence="2">The sequence shown here is derived from an EMBL/GenBank/DDBJ whole genome shotgun (WGS) entry which is preliminary data.</text>
</comment>
<evidence type="ECO:0000313" key="3">
    <source>
        <dbReference type="Proteomes" id="UP000182345"/>
    </source>
</evidence>
<sequence>MVFYMIAFMFFQTLFYLFVGSFIIFILRMIFGLIKATDQTLVYRACLWLIVLSPVCGFMANVIMRKIKLQRLKGE</sequence>
<gene>
    <name evidence="2" type="ORF">AUJ42_02885</name>
</gene>
<dbReference type="EMBL" id="MNUK01000066">
    <property type="protein sequence ID" value="OIN90564.1"/>
    <property type="molecule type" value="Genomic_DNA"/>
</dbReference>